<evidence type="ECO:0000313" key="4">
    <source>
        <dbReference type="Proteomes" id="UP001327219"/>
    </source>
</evidence>
<accession>A0ABZ0UKH1</accession>
<reference evidence="3 4" key="1">
    <citation type="submission" date="2022-11" db="EMBL/GenBank/DDBJ databases">
        <title>Host association and intracellularity evolved multiple times independently in the Rickettsiales.</title>
        <authorList>
            <person name="Castelli M."/>
            <person name="Nardi T."/>
            <person name="Gammuto L."/>
            <person name="Bellinzona G."/>
            <person name="Sabaneyeva E."/>
            <person name="Potekhin A."/>
            <person name="Serra V."/>
            <person name="Petroni G."/>
            <person name="Sassera D."/>
        </authorList>
    </citation>
    <scope>NUCLEOTIDE SEQUENCE [LARGE SCALE GENOMIC DNA]</scope>
    <source>
        <strain evidence="3 4">NDG2</strain>
    </source>
</reference>
<name>A0ABZ0UKH1_9RICK</name>
<dbReference type="EMBL" id="CP110820">
    <property type="protein sequence ID" value="WPX96623.1"/>
    <property type="molecule type" value="Genomic_DNA"/>
</dbReference>
<protein>
    <submittedName>
        <fullName evidence="3">DNA-protecting DprA domain protein</fullName>
    </submittedName>
</protein>
<evidence type="ECO:0000313" key="3">
    <source>
        <dbReference type="EMBL" id="WPX96623.1"/>
    </source>
</evidence>
<evidence type="ECO:0000259" key="2">
    <source>
        <dbReference type="Pfam" id="PF02481"/>
    </source>
</evidence>
<organism evidence="3 4">
    <name type="scientific">Candidatus Bandiella euplotis</name>
    <dbReference type="NCBI Taxonomy" id="1664265"/>
    <lineage>
        <taxon>Bacteria</taxon>
        <taxon>Pseudomonadati</taxon>
        <taxon>Pseudomonadota</taxon>
        <taxon>Alphaproteobacteria</taxon>
        <taxon>Rickettsiales</taxon>
        <taxon>Candidatus Midichloriaceae</taxon>
        <taxon>Candidatus Bandiella</taxon>
    </lineage>
</organism>
<dbReference type="PANTHER" id="PTHR43022">
    <property type="entry name" value="PROTEIN SMF"/>
    <property type="match status" value="1"/>
</dbReference>
<sequence>MLACDEIYPSILTNIPDYPPVLIIKGNKELITNTHKFAVIGARNSTVNGNRLAYDFAKEIARAGYVIVSGLAKGIDSYAHKGSLEFGTIGVIAGGINHIYPKENVELYKDIYGKGVVITEQPINSTVLSQHFPQRNRIIAGLCLGVLVIEASQKSGTLITTKFALDYNREVYAVPGSPLDPKSQGTNELLKQGANMALSPSDILQDLNRRVKDTTFFLLLISY</sequence>
<dbReference type="SUPFAM" id="SSF102405">
    <property type="entry name" value="MCP/YpsA-like"/>
    <property type="match status" value="1"/>
</dbReference>
<dbReference type="Proteomes" id="UP001327219">
    <property type="component" value="Chromosome"/>
</dbReference>
<comment type="similarity">
    <text evidence="1">Belongs to the DprA/Smf family.</text>
</comment>
<evidence type="ECO:0000256" key="1">
    <source>
        <dbReference type="ARBA" id="ARBA00006525"/>
    </source>
</evidence>
<keyword evidence="4" id="KW-1185">Reference proteome</keyword>
<dbReference type="NCBIfam" id="TIGR00732">
    <property type="entry name" value="dprA"/>
    <property type="match status" value="1"/>
</dbReference>
<dbReference type="Pfam" id="PF02481">
    <property type="entry name" value="DNA_processg_A"/>
    <property type="match status" value="1"/>
</dbReference>
<gene>
    <name evidence="3" type="ORF">Bandiella_00740</name>
</gene>
<feature type="domain" description="Smf/DprA SLOG" evidence="2">
    <location>
        <begin position="3"/>
        <end position="207"/>
    </location>
</feature>
<proteinExistence type="inferred from homology"/>
<dbReference type="PANTHER" id="PTHR43022:SF1">
    <property type="entry name" value="PROTEIN SMF"/>
    <property type="match status" value="1"/>
</dbReference>
<dbReference type="Gene3D" id="3.40.50.450">
    <property type="match status" value="1"/>
</dbReference>
<dbReference type="InterPro" id="IPR003488">
    <property type="entry name" value="DprA"/>
</dbReference>
<dbReference type="InterPro" id="IPR057666">
    <property type="entry name" value="DrpA_SLOG"/>
</dbReference>